<evidence type="ECO:0000313" key="1">
    <source>
        <dbReference type="EMBL" id="GHP02400.1"/>
    </source>
</evidence>
<comment type="caution">
    <text evidence="1">The sequence shown here is derived from an EMBL/GenBank/DDBJ whole genome shotgun (WGS) entry which is preliminary data.</text>
</comment>
<organism evidence="1 2">
    <name type="scientific">Pycnococcus provasolii</name>
    <dbReference type="NCBI Taxonomy" id="41880"/>
    <lineage>
        <taxon>Eukaryota</taxon>
        <taxon>Viridiplantae</taxon>
        <taxon>Chlorophyta</taxon>
        <taxon>Pseudoscourfieldiophyceae</taxon>
        <taxon>Pseudoscourfieldiales</taxon>
        <taxon>Pycnococcaceae</taxon>
        <taxon>Pycnococcus</taxon>
    </lineage>
</organism>
<accession>A0A830H8T2</accession>
<dbReference type="Proteomes" id="UP000660262">
    <property type="component" value="Unassembled WGS sequence"/>
</dbReference>
<keyword evidence="2" id="KW-1185">Reference proteome</keyword>
<gene>
    <name evidence="1" type="ORF">PPROV_000115700</name>
</gene>
<dbReference type="EMBL" id="BNJQ01000003">
    <property type="protein sequence ID" value="GHP02400.1"/>
    <property type="molecule type" value="Genomic_DNA"/>
</dbReference>
<proteinExistence type="predicted"/>
<protein>
    <submittedName>
        <fullName evidence="1">Uncharacterized protein</fullName>
    </submittedName>
</protein>
<evidence type="ECO:0000313" key="2">
    <source>
        <dbReference type="Proteomes" id="UP000660262"/>
    </source>
</evidence>
<dbReference type="OrthoDB" id="407358at2759"/>
<dbReference type="AlphaFoldDB" id="A0A830H8T2"/>
<name>A0A830H8T2_9CHLO</name>
<sequence>MTSPSPGMVMNNPQGGGGFLLTVVFHSLSSSVSYSHRLGYVLVPPSVMKQCDCIPESATTEASAFPSPAPEDVLALLSAQGKRRIAVHTPEHAPVAVRVANVIPAPFGGPDSMFDDLSTQQRAECANRTKLPMVTAPPSLLKGNIARNGVETALEELDYPRLVAARIADKLSVPPVTMEEVTVVRWSSMGEENVRYNFHPKSTLEKGDASCWISANGTAMNGISNEFLEYQLARDGSPRRIQYVGMRCPMPPAGPLAVKQFHLEWDDDDDDDDDDGSKCSPTFTMLQLAPSTSVMQWFMLTEPPLEASVVRLRCTKNFQGHDVPYANSIGFWEIAFR</sequence>
<reference evidence="1" key="1">
    <citation type="submission" date="2020-10" db="EMBL/GenBank/DDBJ databases">
        <title>Unveiling of a novel bifunctional photoreceptor, Dualchrome1, isolated from a cosmopolitan green alga.</title>
        <authorList>
            <person name="Suzuki S."/>
            <person name="Kawachi M."/>
        </authorList>
    </citation>
    <scope>NUCLEOTIDE SEQUENCE</scope>
    <source>
        <strain evidence="1">NIES 2893</strain>
    </source>
</reference>